<dbReference type="InterPro" id="IPR036640">
    <property type="entry name" value="ABC1_TM_sf"/>
</dbReference>
<feature type="domain" description="ABC transmembrane type-1" evidence="10">
    <location>
        <begin position="1"/>
        <end position="255"/>
    </location>
</feature>
<evidence type="ECO:0000256" key="3">
    <source>
        <dbReference type="ARBA" id="ARBA00022692"/>
    </source>
</evidence>
<dbReference type="SUPFAM" id="SSF52540">
    <property type="entry name" value="P-loop containing nucleoside triphosphate hydrolases"/>
    <property type="match status" value="2"/>
</dbReference>
<dbReference type="NCBIfam" id="NF010167">
    <property type="entry name" value="PRK13648.1"/>
    <property type="match status" value="3"/>
</dbReference>
<keyword evidence="12" id="KW-1185">Reference proteome</keyword>
<dbReference type="EMBL" id="CCKQ01004353">
    <property type="protein sequence ID" value="CDW75506.1"/>
    <property type="molecule type" value="Genomic_DNA"/>
</dbReference>
<dbReference type="Gene3D" id="1.20.1560.10">
    <property type="entry name" value="ABC transporter type 1, transmembrane domain"/>
    <property type="match status" value="2"/>
</dbReference>
<dbReference type="FunCoup" id="A0A077ZZZ6">
    <property type="interactions" value="3"/>
</dbReference>
<dbReference type="OrthoDB" id="6500128at2759"/>
<dbReference type="Pfam" id="PF00005">
    <property type="entry name" value="ABC_tran"/>
    <property type="match status" value="2"/>
</dbReference>
<dbReference type="GO" id="GO:0005524">
    <property type="term" value="F:ATP binding"/>
    <property type="evidence" value="ECO:0007669"/>
    <property type="project" value="UniProtKB-KW"/>
</dbReference>
<feature type="domain" description="ABC transmembrane type-1" evidence="10">
    <location>
        <begin position="512"/>
        <end position="782"/>
    </location>
</feature>
<feature type="transmembrane region" description="Helical" evidence="8">
    <location>
        <begin position="226"/>
        <end position="247"/>
    </location>
</feature>
<dbReference type="Pfam" id="PF00664">
    <property type="entry name" value="ABC_membrane"/>
    <property type="match status" value="2"/>
</dbReference>
<feature type="transmembrane region" description="Helical" evidence="8">
    <location>
        <begin position="183"/>
        <end position="206"/>
    </location>
</feature>
<keyword evidence="7 8" id="KW-0472">Membrane</keyword>
<feature type="transmembrane region" description="Helical" evidence="8">
    <location>
        <begin position="756"/>
        <end position="774"/>
    </location>
</feature>
<evidence type="ECO:0000313" key="12">
    <source>
        <dbReference type="Proteomes" id="UP000039865"/>
    </source>
</evidence>
<dbReference type="InParanoid" id="A0A077ZZZ6"/>
<dbReference type="PROSITE" id="PS50893">
    <property type="entry name" value="ABC_TRANSPORTER_2"/>
    <property type="match status" value="2"/>
</dbReference>
<dbReference type="OMA" id="YFVAYAT"/>
<feature type="transmembrane region" description="Helical" evidence="8">
    <location>
        <begin position="732"/>
        <end position="750"/>
    </location>
</feature>
<dbReference type="SMART" id="SM00382">
    <property type="entry name" value="AAA"/>
    <property type="match status" value="2"/>
</dbReference>
<dbReference type="InterPro" id="IPR027417">
    <property type="entry name" value="P-loop_NTPase"/>
</dbReference>
<dbReference type="FunFam" id="3.40.50.300:FF:000604">
    <property type="entry name" value="ABC transporter B family member 28"/>
    <property type="match status" value="1"/>
</dbReference>
<reference evidence="11 12" key="1">
    <citation type="submission" date="2014-06" db="EMBL/GenBank/DDBJ databases">
        <authorList>
            <person name="Swart Estienne"/>
        </authorList>
    </citation>
    <scope>NUCLEOTIDE SEQUENCE [LARGE SCALE GENOMIC DNA]</scope>
    <source>
        <strain evidence="11 12">130c</strain>
    </source>
</reference>
<feature type="transmembrane region" description="Helical" evidence="8">
    <location>
        <begin position="80"/>
        <end position="99"/>
    </location>
</feature>
<keyword evidence="3 8" id="KW-0812">Transmembrane</keyword>
<dbReference type="GO" id="GO:0005737">
    <property type="term" value="C:cytoplasm"/>
    <property type="evidence" value="ECO:0007669"/>
    <property type="project" value="UniProtKB-ARBA"/>
</dbReference>
<dbReference type="InterPro" id="IPR011527">
    <property type="entry name" value="ABC1_TM_dom"/>
</dbReference>
<keyword evidence="4" id="KW-0547">Nucleotide-binding</keyword>
<feature type="transmembrane region" description="Helical" evidence="8">
    <location>
        <begin position="603"/>
        <end position="622"/>
    </location>
</feature>
<feature type="transmembrane region" description="Helical" evidence="8">
    <location>
        <begin position="628"/>
        <end position="650"/>
    </location>
</feature>
<evidence type="ECO:0000256" key="5">
    <source>
        <dbReference type="ARBA" id="ARBA00022840"/>
    </source>
</evidence>
<feature type="domain" description="ABC transporter" evidence="9">
    <location>
        <begin position="289"/>
        <end position="527"/>
    </location>
</feature>
<evidence type="ECO:0000256" key="7">
    <source>
        <dbReference type="ARBA" id="ARBA00023136"/>
    </source>
</evidence>
<dbReference type="GO" id="GO:0016020">
    <property type="term" value="C:membrane"/>
    <property type="evidence" value="ECO:0007669"/>
    <property type="project" value="UniProtKB-SubCell"/>
</dbReference>
<dbReference type="PANTHER" id="PTHR24221:SF503">
    <property type="entry name" value="MITOCHONDRIAL POTASSIUM CHANNEL ATP-BINDING SUBUNIT"/>
    <property type="match status" value="1"/>
</dbReference>
<protein>
    <submittedName>
        <fullName evidence="11">Abc transporter</fullName>
    </submittedName>
</protein>
<dbReference type="InterPro" id="IPR003593">
    <property type="entry name" value="AAA+_ATPase"/>
</dbReference>
<accession>A0A077ZZZ6</accession>
<evidence type="ECO:0000313" key="11">
    <source>
        <dbReference type="EMBL" id="CDW75506.1"/>
    </source>
</evidence>
<evidence type="ECO:0000256" key="2">
    <source>
        <dbReference type="ARBA" id="ARBA00022448"/>
    </source>
</evidence>
<dbReference type="InterPro" id="IPR003439">
    <property type="entry name" value="ABC_transporter-like_ATP-bd"/>
</dbReference>
<keyword evidence="5" id="KW-0067">ATP-binding</keyword>
<comment type="subcellular location">
    <subcellularLocation>
        <location evidence="1">Membrane</location>
        <topology evidence="1">Multi-pass membrane protein</topology>
    </subcellularLocation>
</comment>
<dbReference type="InterPro" id="IPR039421">
    <property type="entry name" value="Type_1_exporter"/>
</dbReference>
<evidence type="ECO:0000259" key="9">
    <source>
        <dbReference type="PROSITE" id="PS50893"/>
    </source>
</evidence>
<evidence type="ECO:0000256" key="6">
    <source>
        <dbReference type="ARBA" id="ARBA00022989"/>
    </source>
</evidence>
<evidence type="ECO:0000256" key="1">
    <source>
        <dbReference type="ARBA" id="ARBA00004141"/>
    </source>
</evidence>
<feature type="transmembrane region" description="Helical" evidence="8">
    <location>
        <begin position="105"/>
        <end position="123"/>
    </location>
</feature>
<dbReference type="CDD" id="cd18577">
    <property type="entry name" value="ABC_6TM_Pgp_ABCB1_D1_like"/>
    <property type="match status" value="1"/>
</dbReference>
<evidence type="ECO:0000259" key="10">
    <source>
        <dbReference type="PROSITE" id="PS50929"/>
    </source>
</evidence>
<name>A0A077ZZZ6_STYLE</name>
<dbReference type="Gene3D" id="3.40.50.300">
    <property type="entry name" value="P-loop containing nucleotide triphosphate hydrolases"/>
    <property type="match status" value="3"/>
</dbReference>
<dbReference type="GO" id="GO:0140359">
    <property type="term" value="F:ABC-type transporter activity"/>
    <property type="evidence" value="ECO:0007669"/>
    <property type="project" value="InterPro"/>
</dbReference>
<keyword evidence="6 8" id="KW-1133">Transmembrane helix</keyword>
<dbReference type="PANTHER" id="PTHR24221">
    <property type="entry name" value="ATP-BINDING CASSETTE SUB-FAMILY B"/>
    <property type="match status" value="1"/>
</dbReference>
<feature type="transmembrane region" description="Helical" evidence="8">
    <location>
        <begin position="6"/>
        <end position="26"/>
    </location>
</feature>
<organism evidence="11 12">
    <name type="scientific">Stylonychia lemnae</name>
    <name type="common">Ciliate</name>
    <dbReference type="NCBI Taxonomy" id="5949"/>
    <lineage>
        <taxon>Eukaryota</taxon>
        <taxon>Sar</taxon>
        <taxon>Alveolata</taxon>
        <taxon>Ciliophora</taxon>
        <taxon>Intramacronucleata</taxon>
        <taxon>Spirotrichea</taxon>
        <taxon>Stichotrichia</taxon>
        <taxon>Sporadotrichida</taxon>
        <taxon>Oxytrichidae</taxon>
        <taxon>Stylonychinae</taxon>
        <taxon>Stylonychia</taxon>
    </lineage>
</organism>
<dbReference type="SUPFAM" id="SSF90123">
    <property type="entry name" value="ABC transporter transmembrane region"/>
    <property type="match status" value="2"/>
</dbReference>
<dbReference type="InterPro" id="IPR017871">
    <property type="entry name" value="ABC_transporter-like_CS"/>
</dbReference>
<dbReference type="AlphaFoldDB" id="A0A077ZZZ6"/>
<dbReference type="PROSITE" id="PS50929">
    <property type="entry name" value="ABC_TM1F"/>
    <property type="match status" value="2"/>
</dbReference>
<gene>
    <name evidence="11" type="primary">Contig3104.g3322</name>
    <name evidence="11" type="ORF">STYLEM_4496</name>
</gene>
<dbReference type="GO" id="GO:0016887">
    <property type="term" value="F:ATP hydrolysis activity"/>
    <property type="evidence" value="ECO:0007669"/>
    <property type="project" value="InterPro"/>
</dbReference>
<dbReference type="Proteomes" id="UP000039865">
    <property type="component" value="Unassembled WGS sequence"/>
</dbReference>
<evidence type="ECO:0000256" key="4">
    <source>
        <dbReference type="ARBA" id="ARBA00022741"/>
    </source>
</evidence>
<evidence type="ECO:0000256" key="8">
    <source>
        <dbReference type="SAM" id="Phobius"/>
    </source>
</evidence>
<dbReference type="PROSITE" id="PS00211">
    <property type="entry name" value="ABC_TRANSPORTER_1"/>
    <property type="match status" value="2"/>
</dbReference>
<keyword evidence="2" id="KW-0813">Transport</keyword>
<feature type="domain" description="ABC transporter" evidence="9">
    <location>
        <begin position="823"/>
        <end position="1093"/>
    </location>
</feature>
<sequence>MNTVSLQIALLGFGIWIFGYIFFGFWQHVAGNITFKLRSQYLNALLKQEISVLENLNIEQLPSQLGENFTIIQESIGQKFSGIIFTISNIISAIVIALISGADLAAIFLLVFPILLFILVLFGQKVQKTSLKQQTILQKLGGVVEESLMLIKLIASFSKEDKEINKFEKLAEEVKCISDQSELWTSAFIGLLKFVIFGFYAFNSYMGTIFLQYNLINPSTGKEYTTGQIISVIIAFMNCTTMIFQISPNIQGIIKAKVVGLQIYDVIDRASNVQKKEQIVQKLTVNKGIRFESVTFQYQKASKATLKDISFMIQANKTTAIVGVSGSGKSTIIQLIERFYKADKGIIYFDEVEIENIDLKTLREQIGYVQQEPVLIMGTIRDNILLGNKDASLQDIEEAITMANADFIYQLEHSLETYVGSSNIINLSGGQKQRIAIARALIKKPKVLILDEATSALDPKSEKDVQYALQKIQHSDNKLTIIIIAHRISTIMSADNLIYLDKDHKVIQASKNTIIYDELIDMNIWCGGFVALAVGMGIFEYMNRILHSQLGENLTLAIRKKLFSSMISQNIEWFDKKERAPGILSGMFQEDVSQLKGLTCQTYALILEATVCLLIGIALSFLNTWKMALVTISVVPFLILGGMAEQIIFWNSVKNSTKQVKDNEDQLDPYDRANALLSDIIINYKTVISLGEKNVEFLLQKYQALLEEPKRIGIKQAHISGIIYGYSQCIRFLFVAFIFYLSSIFIFKYNDEPEDTYVGVYTLFIAAIGSGSLFSQLPSVSKSKQSANKIFEIIETHKKVKQDQRYGQVMNYQQKQIIQQGEIEFRNLSFKYPSRDKKVLNNFSLKIPMGCKVALVGHSGSGKSTIANLLLRLYDYEEGSILIDGNNLKDYDVKLLRNSIGYVMQEPLLFNISIKENIIYGNSEASDDQIKEVAEMANALQFIDDFSENQEHNPSKAFKLPQDQVMHEQQNEDQNIDTTILSQGFSKKCGLKGSLLSGGQKQRIAIARALIKDPKILILDEATSALDEQSQESFNIALEKAMIGRTSIVIAHRLSTIRNCDWICVLHHGKMVEQGTFQGLSDDEDSYFYKLKSGMEM</sequence>
<dbReference type="CDD" id="cd18578">
    <property type="entry name" value="ABC_6TM_Pgp_ABCB1_D2_like"/>
    <property type="match status" value="1"/>
</dbReference>
<proteinExistence type="predicted"/>